<dbReference type="PROSITE" id="PS50896">
    <property type="entry name" value="LISH"/>
    <property type="match status" value="1"/>
</dbReference>
<accession>A0A3D8S325</accession>
<dbReference type="InterPro" id="IPR024964">
    <property type="entry name" value="CTLH/CRA"/>
</dbReference>
<feature type="domain" description="CTLH" evidence="3">
    <location>
        <begin position="64"/>
        <end position="121"/>
    </location>
</feature>
<dbReference type="InterPro" id="IPR006595">
    <property type="entry name" value="CTLH_C"/>
</dbReference>
<gene>
    <name evidence="4" type="ORF">BP5796_05401</name>
</gene>
<comment type="caution">
    <text evidence="4">The sequence shown here is derived from an EMBL/GenBank/DDBJ whole genome shotgun (WGS) entry which is preliminary data.</text>
</comment>
<name>A0A3D8S325_9HELO</name>
<protein>
    <recommendedName>
        <fullName evidence="3">CTLH domain-containing protein</fullName>
    </recommendedName>
</protein>
<proteinExistence type="predicted"/>
<evidence type="ECO:0000259" key="3">
    <source>
        <dbReference type="PROSITE" id="PS50897"/>
    </source>
</evidence>
<dbReference type="EMBL" id="PDLN01000007">
    <property type="protein sequence ID" value="RDW80703.1"/>
    <property type="molecule type" value="Genomic_DNA"/>
</dbReference>
<dbReference type="SMART" id="SM00668">
    <property type="entry name" value="CTLH"/>
    <property type="match status" value="1"/>
</dbReference>
<evidence type="ECO:0000256" key="1">
    <source>
        <dbReference type="ARBA" id="ARBA00002343"/>
    </source>
</evidence>
<dbReference type="Pfam" id="PF08513">
    <property type="entry name" value="LisH"/>
    <property type="match status" value="1"/>
</dbReference>
<dbReference type="OrthoDB" id="2415936at2759"/>
<dbReference type="PROSITE" id="PS50897">
    <property type="entry name" value="CTLH"/>
    <property type="match status" value="1"/>
</dbReference>
<feature type="region of interest" description="Disordered" evidence="2">
    <location>
        <begin position="229"/>
        <end position="248"/>
    </location>
</feature>
<evidence type="ECO:0000313" key="5">
    <source>
        <dbReference type="Proteomes" id="UP000256328"/>
    </source>
</evidence>
<dbReference type="PANTHER" id="PTHR12864">
    <property type="entry name" value="RAN BINDING PROTEIN 9-RELATED"/>
    <property type="match status" value="1"/>
</dbReference>
<dbReference type="InterPro" id="IPR006594">
    <property type="entry name" value="LisH"/>
</dbReference>
<comment type="function">
    <text evidence="1">Involved in the proteasome-dependent degradation of fructose-1,6-bisphosphatase.</text>
</comment>
<dbReference type="Pfam" id="PF10607">
    <property type="entry name" value="CTLH"/>
    <property type="match status" value="1"/>
</dbReference>
<dbReference type="SMART" id="SM00757">
    <property type="entry name" value="CRA"/>
    <property type="match status" value="1"/>
</dbReference>
<sequence length="248" mass="27504">MTSSAASTTTPLRHTFERRVEDVKPIKSDINALILDYLTTAGYPSAAANFSKEANLRPHQEEESVKARRSIQHSIHMGSIQEAIEALNELEPQVLEGDSALHFALLRLQLVELIRNCNATPGGDITPALTFATQQLAPRAPTSPDFLEDLERTMALLVFPPDNLEPQLAALLHPDLRREVADRVNKAILTCQTQRRDAAIRDLVRLRAWAETNARESKKDIPARIELGFDSEDSQNSQSNGHGEAMVI</sequence>
<dbReference type="InterPro" id="IPR050618">
    <property type="entry name" value="Ubq-SigPath_Reg"/>
</dbReference>
<dbReference type="SMART" id="SM00667">
    <property type="entry name" value="LisH"/>
    <property type="match status" value="1"/>
</dbReference>
<dbReference type="AlphaFoldDB" id="A0A3D8S325"/>
<evidence type="ECO:0000256" key="2">
    <source>
        <dbReference type="SAM" id="MobiDB-lite"/>
    </source>
</evidence>
<keyword evidence="5" id="KW-1185">Reference proteome</keyword>
<evidence type="ECO:0000313" key="4">
    <source>
        <dbReference type="EMBL" id="RDW80703.1"/>
    </source>
</evidence>
<dbReference type="InterPro" id="IPR013144">
    <property type="entry name" value="CRA_dom"/>
</dbReference>
<reference evidence="4 5" key="1">
    <citation type="journal article" date="2018" name="IMA Fungus">
        <title>IMA Genome-F 9: Draft genome sequence of Annulohypoxylon stygium, Aspergillus mulundensis, Berkeleyomyces basicola (syn. Thielaviopsis basicola), Ceratocystis smalleyi, two Cercospora beticola strains, Coleophoma cylindrospora, Fusarium fracticaudum, Phialophora cf. hyalina, and Morchella septimelata.</title>
        <authorList>
            <person name="Wingfield B.D."/>
            <person name="Bills G.F."/>
            <person name="Dong Y."/>
            <person name="Huang W."/>
            <person name="Nel W.J."/>
            <person name="Swalarsk-Parry B.S."/>
            <person name="Vaghefi N."/>
            <person name="Wilken P.M."/>
            <person name="An Z."/>
            <person name="de Beer Z.W."/>
            <person name="De Vos L."/>
            <person name="Chen L."/>
            <person name="Duong T.A."/>
            <person name="Gao Y."/>
            <person name="Hammerbacher A."/>
            <person name="Kikkert J.R."/>
            <person name="Li Y."/>
            <person name="Li H."/>
            <person name="Li K."/>
            <person name="Li Q."/>
            <person name="Liu X."/>
            <person name="Ma X."/>
            <person name="Naidoo K."/>
            <person name="Pethybridge S.J."/>
            <person name="Sun J."/>
            <person name="Steenkamp E.T."/>
            <person name="van der Nest M.A."/>
            <person name="van Wyk S."/>
            <person name="Wingfield M.J."/>
            <person name="Xiong C."/>
            <person name="Yue Q."/>
            <person name="Zhang X."/>
        </authorList>
    </citation>
    <scope>NUCLEOTIDE SEQUENCE [LARGE SCALE GENOMIC DNA]</scope>
    <source>
        <strain evidence="4 5">BP5796</strain>
    </source>
</reference>
<organism evidence="4 5">
    <name type="scientific">Coleophoma crateriformis</name>
    <dbReference type="NCBI Taxonomy" id="565419"/>
    <lineage>
        <taxon>Eukaryota</taxon>
        <taxon>Fungi</taxon>
        <taxon>Dikarya</taxon>
        <taxon>Ascomycota</taxon>
        <taxon>Pezizomycotina</taxon>
        <taxon>Leotiomycetes</taxon>
        <taxon>Helotiales</taxon>
        <taxon>Dermateaceae</taxon>
        <taxon>Coleophoma</taxon>
    </lineage>
</organism>
<dbReference type="Proteomes" id="UP000256328">
    <property type="component" value="Unassembled WGS sequence"/>
</dbReference>